<dbReference type="Pfam" id="PF00687">
    <property type="entry name" value="Ribosomal_L1"/>
    <property type="match status" value="1"/>
</dbReference>
<dbReference type="GO" id="GO:0003735">
    <property type="term" value="F:structural constituent of ribosome"/>
    <property type="evidence" value="ECO:0007669"/>
    <property type="project" value="InterPro"/>
</dbReference>
<organism evidence="4 5">
    <name type="scientific">Candida verbasci</name>
    <dbReference type="NCBI Taxonomy" id="1227364"/>
    <lineage>
        <taxon>Eukaryota</taxon>
        <taxon>Fungi</taxon>
        <taxon>Dikarya</taxon>
        <taxon>Ascomycota</taxon>
        <taxon>Saccharomycotina</taxon>
        <taxon>Pichiomycetes</taxon>
        <taxon>Debaryomycetaceae</taxon>
        <taxon>Candida/Lodderomyces clade</taxon>
        <taxon>Candida</taxon>
    </lineage>
</organism>
<reference evidence="4" key="1">
    <citation type="submission" date="2022-12" db="EMBL/GenBank/DDBJ databases">
        <authorList>
            <person name="Brejova B."/>
        </authorList>
    </citation>
    <scope>NUCLEOTIDE SEQUENCE</scope>
</reference>
<keyword evidence="3" id="KW-0687">Ribonucleoprotein</keyword>
<dbReference type="InterPro" id="IPR002143">
    <property type="entry name" value="Ribosomal_uL1"/>
</dbReference>
<dbReference type="GO" id="GO:0005762">
    <property type="term" value="C:mitochondrial large ribosomal subunit"/>
    <property type="evidence" value="ECO:0007669"/>
    <property type="project" value="TreeGrafter"/>
</dbReference>
<dbReference type="Proteomes" id="UP001152885">
    <property type="component" value="Unassembled WGS sequence"/>
</dbReference>
<evidence type="ECO:0000313" key="4">
    <source>
        <dbReference type="EMBL" id="CAI5760105.1"/>
    </source>
</evidence>
<dbReference type="EMBL" id="CANTUO010000005">
    <property type="protein sequence ID" value="CAI5760105.1"/>
    <property type="molecule type" value="Genomic_DNA"/>
</dbReference>
<dbReference type="SUPFAM" id="SSF56808">
    <property type="entry name" value="Ribosomal protein L1"/>
    <property type="match status" value="1"/>
</dbReference>
<accession>A0A9W4U0U9</accession>
<keyword evidence="5" id="KW-1185">Reference proteome</keyword>
<evidence type="ECO:0000256" key="3">
    <source>
        <dbReference type="ARBA" id="ARBA00023274"/>
    </source>
</evidence>
<comment type="similarity">
    <text evidence="1">Belongs to the universal ribosomal protein uL1 family.</text>
</comment>
<evidence type="ECO:0000256" key="2">
    <source>
        <dbReference type="ARBA" id="ARBA00022980"/>
    </source>
</evidence>
<name>A0A9W4U0U9_9ASCO</name>
<comment type="caution">
    <text evidence="4">The sequence shown here is derived from an EMBL/GenBank/DDBJ whole genome shotgun (WGS) entry which is preliminary data.</text>
</comment>
<dbReference type="CDD" id="cd00403">
    <property type="entry name" value="Ribosomal_L1"/>
    <property type="match status" value="1"/>
</dbReference>
<evidence type="ECO:0000313" key="5">
    <source>
        <dbReference type="Proteomes" id="UP001152885"/>
    </source>
</evidence>
<dbReference type="InterPro" id="IPR028364">
    <property type="entry name" value="Ribosomal_uL1/biogenesis"/>
</dbReference>
<dbReference type="InterPro" id="IPR023674">
    <property type="entry name" value="Ribosomal_uL1-like"/>
</dbReference>
<dbReference type="PANTHER" id="PTHR36427:SF3">
    <property type="entry name" value="LARGE RIBOSOMAL SUBUNIT PROTEIN UL1M"/>
    <property type="match status" value="1"/>
</dbReference>
<dbReference type="OrthoDB" id="1747252at2759"/>
<gene>
    <name evidence="4" type="ORF">CANVERA_P4616</name>
</gene>
<keyword evidence="2" id="KW-0689">Ribosomal protein</keyword>
<dbReference type="GO" id="GO:0006412">
    <property type="term" value="P:translation"/>
    <property type="evidence" value="ECO:0007669"/>
    <property type="project" value="InterPro"/>
</dbReference>
<dbReference type="AlphaFoldDB" id="A0A9W4U0U9"/>
<evidence type="ECO:0008006" key="6">
    <source>
        <dbReference type="Google" id="ProtNLM"/>
    </source>
</evidence>
<proteinExistence type="inferred from homology"/>
<dbReference type="GO" id="GO:0003723">
    <property type="term" value="F:RNA binding"/>
    <property type="evidence" value="ECO:0007669"/>
    <property type="project" value="InterPro"/>
</dbReference>
<dbReference type="PIRSF" id="PIRSF002155">
    <property type="entry name" value="Ribosomal_L1"/>
    <property type="match status" value="1"/>
</dbReference>
<evidence type="ECO:0000256" key="1">
    <source>
        <dbReference type="ARBA" id="ARBA00010531"/>
    </source>
</evidence>
<protein>
    <recommendedName>
        <fullName evidence="6">Ribosomal protein</fullName>
    </recommendedName>
</protein>
<dbReference type="PANTHER" id="PTHR36427">
    <property type="entry name" value="54S RIBOSOMAL PROTEIN L1, MITOCHONDRIAL"/>
    <property type="match status" value="1"/>
</dbReference>
<dbReference type="Gene3D" id="3.40.50.790">
    <property type="match status" value="1"/>
</dbReference>
<dbReference type="Gene3D" id="3.30.190.20">
    <property type="match status" value="1"/>
</dbReference>
<dbReference type="InterPro" id="IPR016095">
    <property type="entry name" value="Ribosomal_uL1_3-a/b-sand"/>
</dbReference>
<sequence>MFKSILKHNKSFSTISIRRAASPTAPDASVKERKRKIKSDLKFKELDNLPKHPLYMPISQALNYLRSFEIGRPSKSTNIICTLFIKGEQGAIPISGTINIPFPPYRKIKPIIFTSNNEVKEVLSKTNLDIMIGGNELVDKFLSQELTPDLFTHAFATPELERHLKTNLGRILGPSGLQPTAKKGTVTDDPNKILQVLNSFQIRQKDSKIDFPIGNCDFNDYQIISNLKSISEYINKIIDDPNVVKKNKLGYCYISTGRTPPLVIDFK</sequence>